<evidence type="ECO:0000313" key="9">
    <source>
        <dbReference type="Proteomes" id="UP000608345"/>
    </source>
</evidence>
<comment type="similarity">
    <text evidence="2">Belongs to the UPF0382 family.</text>
</comment>
<keyword evidence="5 6" id="KW-0472">Membrane</keyword>
<evidence type="ECO:0000313" key="8">
    <source>
        <dbReference type="EMBL" id="GGW76578.1"/>
    </source>
</evidence>
<comment type="caution">
    <text evidence="8">The sequence shown here is derived from an EMBL/GenBank/DDBJ whole genome shotgun (WGS) entry which is preliminary data.</text>
</comment>
<evidence type="ECO:0000256" key="7">
    <source>
        <dbReference type="SAM" id="SignalP"/>
    </source>
</evidence>
<evidence type="ECO:0000256" key="6">
    <source>
        <dbReference type="SAM" id="Phobius"/>
    </source>
</evidence>
<keyword evidence="9" id="KW-1185">Reference proteome</keyword>
<dbReference type="Proteomes" id="UP000608345">
    <property type="component" value="Unassembled WGS sequence"/>
</dbReference>
<keyword evidence="4 6" id="KW-1133">Transmembrane helix</keyword>
<feature type="transmembrane region" description="Helical" evidence="6">
    <location>
        <begin position="97"/>
        <end position="121"/>
    </location>
</feature>
<comment type="subcellular location">
    <subcellularLocation>
        <location evidence="1">Membrane</location>
        <topology evidence="1">Multi-pass membrane protein</topology>
    </subcellularLocation>
</comment>
<proteinExistence type="inferred from homology"/>
<feature type="transmembrane region" description="Helical" evidence="6">
    <location>
        <begin position="71"/>
        <end position="91"/>
    </location>
</feature>
<dbReference type="PANTHER" id="PTHR43461">
    <property type="entry name" value="TRANSMEMBRANE PROTEIN 256"/>
    <property type="match status" value="1"/>
</dbReference>
<dbReference type="InterPro" id="IPR006696">
    <property type="entry name" value="DUF423"/>
</dbReference>
<protein>
    <submittedName>
        <fullName evidence="8">Membrane protein</fullName>
    </submittedName>
</protein>
<evidence type="ECO:0000256" key="1">
    <source>
        <dbReference type="ARBA" id="ARBA00004141"/>
    </source>
</evidence>
<name>A0A918MVN7_9BURK</name>
<reference evidence="8" key="2">
    <citation type="submission" date="2020-09" db="EMBL/GenBank/DDBJ databases">
        <authorList>
            <person name="Sun Q."/>
            <person name="Kim S."/>
        </authorList>
    </citation>
    <scope>NUCLEOTIDE SEQUENCE</scope>
    <source>
        <strain evidence="8">KCTC 23732</strain>
    </source>
</reference>
<dbReference type="AlphaFoldDB" id="A0A918MVN7"/>
<dbReference type="Pfam" id="PF04241">
    <property type="entry name" value="DUF423"/>
    <property type="match status" value="1"/>
</dbReference>
<accession>A0A918MVN7</accession>
<gene>
    <name evidence="8" type="ORF">GCM10011450_02910</name>
</gene>
<evidence type="ECO:0000256" key="3">
    <source>
        <dbReference type="ARBA" id="ARBA00022692"/>
    </source>
</evidence>
<dbReference type="RefSeq" id="WP_189383653.1">
    <property type="nucleotide sequence ID" value="NZ_BAABFY010000002.1"/>
</dbReference>
<reference evidence="8" key="1">
    <citation type="journal article" date="2014" name="Int. J. Syst. Evol. Microbiol.">
        <title>Complete genome sequence of Corynebacterium casei LMG S-19264T (=DSM 44701T), isolated from a smear-ripened cheese.</title>
        <authorList>
            <consortium name="US DOE Joint Genome Institute (JGI-PGF)"/>
            <person name="Walter F."/>
            <person name="Albersmeier A."/>
            <person name="Kalinowski J."/>
            <person name="Ruckert C."/>
        </authorList>
    </citation>
    <scope>NUCLEOTIDE SEQUENCE</scope>
    <source>
        <strain evidence="8">KCTC 23732</strain>
    </source>
</reference>
<keyword evidence="3 6" id="KW-0812">Transmembrane</keyword>
<feature type="transmembrane region" description="Helical" evidence="6">
    <location>
        <begin position="45"/>
        <end position="64"/>
    </location>
</feature>
<organism evidence="8 9">
    <name type="scientific">Advenella faeciporci</name>
    <dbReference type="NCBI Taxonomy" id="797535"/>
    <lineage>
        <taxon>Bacteria</taxon>
        <taxon>Pseudomonadati</taxon>
        <taxon>Pseudomonadota</taxon>
        <taxon>Betaproteobacteria</taxon>
        <taxon>Burkholderiales</taxon>
        <taxon>Alcaligenaceae</taxon>
    </lineage>
</organism>
<dbReference type="PANTHER" id="PTHR43461:SF1">
    <property type="entry name" value="TRANSMEMBRANE PROTEIN 256"/>
    <property type="match status" value="1"/>
</dbReference>
<evidence type="ECO:0000256" key="4">
    <source>
        <dbReference type="ARBA" id="ARBA00022989"/>
    </source>
</evidence>
<feature type="chain" id="PRO_5037806238" evidence="7">
    <location>
        <begin position="22"/>
        <end position="125"/>
    </location>
</feature>
<evidence type="ECO:0000256" key="2">
    <source>
        <dbReference type="ARBA" id="ARBA00009694"/>
    </source>
</evidence>
<sequence>MNTRFYLVFAALSCLVSVAFGAFGAHALKAMVTPERLTVWHTGVLYQMTHSLGLFMLVAASAWLAPVLQKWAARFLVAGIIIFSGSLYLLVLTDTPALGAITPIGGVSFLLGWLLLALAALKKQA</sequence>
<dbReference type="GO" id="GO:0005886">
    <property type="term" value="C:plasma membrane"/>
    <property type="evidence" value="ECO:0007669"/>
    <property type="project" value="TreeGrafter"/>
</dbReference>
<evidence type="ECO:0000256" key="5">
    <source>
        <dbReference type="ARBA" id="ARBA00023136"/>
    </source>
</evidence>
<keyword evidence="7" id="KW-0732">Signal</keyword>
<feature type="signal peptide" evidence="7">
    <location>
        <begin position="1"/>
        <end position="21"/>
    </location>
</feature>
<dbReference type="EMBL" id="BMYS01000001">
    <property type="protein sequence ID" value="GGW76578.1"/>
    <property type="molecule type" value="Genomic_DNA"/>
</dbReference>